<name>A0A8H7UG75_9FUNG</name>
<reference evidence="3" key="1">
    <citation type="submission" date="2020-12" db="EMBL/GenBank/DDBJ databases">
        <title>Metabolic potential, ecology and presence of endohyphal bacteria is reflected in genomic diversity of Mucoromycotina.</title>
        <authorList>
            <person name="Muszewska A."/>
            <person name="Okrasinska A."/>
            <person name="Steczkiewicz K."/>
            <person name="Drgas O."/>
            <person name="Orlowska M."/>
            <person name="Perlinska-Lenart U."/>
            <person name="Aleksandrzak-Piekarczyk T."/>
            <person name="Szatraj K."/>
            <person name="Zielenkiewicz U."/>
            <person name="Pilsyk S."/>
            <person name="Malc E."/>
            <person name="Mieczkowski P."/>
            <person name="Kruszewska J.S."/>
            <person name="Biernat P."/>
            <person name="Pawlowska J."/>
        </authorList>
    </citation>
    <scope>NUCLEOTIDE SEQUENCE</scope>
    <source>
        <strain evidence="3">WA0000051536</strain>
    </source>
</reference>
<dbReference type="EMBL" id="JAEPRA010000011">
    <property type="protein sequence ID" value="KAG2178733.1"/>
    <property type="molecule type" value="Genomic_DNA"/>
</dbReference>
<feature type="domain" description="Phospholipase/carboxylesterase/thioesterase" evidence="2">
    <location>
        <begin position="53"/>
        <end position="212"/>
    </location>
</feature>
<organism evidence="3 4">
    <name type="scientific">Umbelopsis vinacea</name>
    <dbReference type="NCBI Taxonomy" id="44442"/>
    <lineage>
        <taxon>Eukaryota</taxon>
        <taxon>Fungi</taxon>
        <taxon>Fungi incertae sedis</taxon>
        <taxon>Mucoromycota</taxon>
        <taxon>Mucoromycotina</taxon>
        <taxon>Umbelopsidomycetes</taxon>
        <taxon>Umbelopsidales</taxon>
        <taxon>Umbelopsidaceae</taxon>
        <taxon>Umbelopsis</taxon>
    </lineage>
</organism>
<evidence type="ECO:0000313" key="4">
    <source>
        <dbReference type="Proteomes" id="UP000612746"/>
    </source>
</evidence>
<evidence type="ECO:0000259" key="2">
    <source>
        <dbReference type="Pfam" id="PF02230"/>
    </source>
</evidence>
<dbReference type="SUPFAM" id="SSF53474">
    <property type="entry name" value="alpha/beta-Hydrolases"/>
    <property type="match status" value="1"/>
</dbReference>
<dbReference type="OrthoDB" id="2418081at2759"/>
<protein>
    <recommendedName>
        <fullName evidence="2">Phospholipase/carboxylesterase/thioesterase domain-containing protein</fullName>
    </recommendedName>
</protein>
<keyword evidence="4" id="KW-1185">Reference proteome</keyword>
<accession>A0A8H7UG75</accession>
<dbReference type="AlphaFoldDB" id="A0A8H7UG75"/>
<dbReference type="PANTHER" id="PTHR10655:SF63">
    <property type="entry name" value="PHOSPHOLIPASE_CARBOXYLESTERASE_THIOESTERASE DOMAIN-CONTAINING PROTEIN"/>
    <property type="match status" value="1"/>
</dbReference>
<dbReference type="Proteomes" id="UP000612746">
    <property type="component" value="Unassembled WGS sequence"/>
</dbReference>
<dbReference type="GO" id="GO:0052689">
    <property type="term" value="F:carboxylic ester hydrolase activity"/>
    <property type="evidence" value="ECO:0007669"/>
    <property type="project" value="TreeGrafter"/>
</dbReference>
<dbReference type="GO" id="GO:0008474">
    <property type="term" value="F:palmitoyl-(protein) hydrolase activity"/>
    <property type="evidence" value="ECO:0007669"/>
    <property type="project" value="TreeGrafter"/>
</dbReference>
<proteinExistence type="inferred from homology"/>
<evidence type="ECO:0000313" key="3">
    <source>
        <dbReference type="EMBL" id="KAG2178733.1"/>
    </source>
</evidence>
<dbReference type="InterPro" id="IPR050565">
    <property type="entry name" value="LYPA1-2/EST-like"/>
</dbReference>
<dbReference type="PANTHER" id="PTHR10655">
    <property type="entry name" value="LYSOPHOSPHOLIPASE-RELATED"/>
    <property type="match status" value="1"/>
</dbReference>
<evidence type="ECO:0000256" key="1">
    <source>
        <dbReference type="ARBA" id="ARBA00006499"/>
    </source>
</evidence>
<dbReference type="InterPro" id="IPR003140">
    <property type="entry name" value="PLipase/COase/thioEstase"/>
</dbReference>
<comment type="similarity">
    <text evidence="1">Belongs to the AB hydrolase superfamily. AB hydrolase 2 family.</text>
</comment>
<sequence length="295" mass="33181">MKLPQLKVQQPSRRQLNVAINVYVGCDMTSDLHVLPRLNYWTASTMADTEKIYIVLPPADHTHTVIFLHGRDSTATEFAEEFFESQASDKRTICEIFPTFKWVFPNSGSRISTRFEMDIAQWFDIWSVEEPENRKELQVTGLTESVTFILNVIREEASSVPPEHIILGGISQGCATAIHALMHYDTQLNGFIGFCGWLPFQGEIETITRNTTTANPQQEICSLLKSTSSGSCVSAPGQLHDDPIVLVSNGKKLYQELNRLGMDVIWTAYADGGHWINEPQGVDDMVDFLQRIITV</sequence>
<dbReference type="GO" id="GO:0005737">
    <property type="term" value="C:cytoplasm"/>
    <property type="evidence" value="ECO:0007669"/>
    <property type="project" value="TreeGrafter"/>
</dbReference>
<dbReference type="InterPro" id="IPR029058">
    <property type="entry name" value="AB_hydrolase_fold"/>
</dbReference>
<comment type="caution">
    <text evidence="3">The sequence shown here is derived from an EMBL/GenBank/DDBJ whole genome shotgun (WGS) entry which is preliminary data.</text>
</comment>
<dbReference type="Gene3D" id="3.40.50.1820">
    <property type="entry name" value="alpha/beta hydrolase"/>
    <property type="match status" value="1"/>
</dbReference>
<dbReference type="Pfam" id="PF02230">
    <property type="entry name" value="Abhydrolase_2"/>
    <property type="match status" value="1"/>
</dbReference>
<gene>
    <name evidence="3" type="ORF">INT44_001886</name>
</gene>